<organism evidence="1">
    <name type="scientific">viral metagenome</name>
    <dbReference type="NCBI Taxonomy" id="1070528"/>
    <lineage>
        <taxon>unclassified sequences</taxon>
        <taxon>metagenomes</taxon>
        <taxon>organismal metagenomes</taxon>
    </lineage>
</organism>
<sequence length="126" mass="15274">MLEFKLTSLKTTEKQNDYFINYEENDISKMQEYPHILNLHKQLNSQSHDQKYTIVYIYFWQYFSGRNSTSSKDFTYKWGCYLVNINDNINTYEFRFINVIPNKTLFININFDTKTKTSEISNFLIK</sequence>
<evidence type="ECO:0000313" key="1">
    <source>
        <dbReference type="EMBL" id="QHT27182.1"/>
    </source>
</evidence>
<name>A0A6C0EEL1_9ZZZZ</name>
<dbReference type="EMBL" id="MN739814">
    <property type="protein sequence ID" value="QHT27182.1"/>
    <property type="molecule type" value="Genomic_DNA"/>
</dbReference>
<reference evidence="1" key="1">
    <citation type="journal article" date="2020" name="Nature">
        <title>Giant virus diversity and host interactions through global metagenomics.</title>
        <authorList>
            <person name="Schulz F."/>
            <person name="Roux S."/>
            <person name="Paez-Espino D."/>
            <person name="Jungbluth S."/>
            <person name="Walsh D.A."/>
            <person name="Denef V.J."/>
            <person name="McMahon K.D."/>
            <person name="Konstantinidis K.T."/>
            <person name="Eloe-Fadrosh E.A."/>
            <person name="Kyrpides N.C."/>
            <person name="Woyke T."/>
        </authorList>
    </citation>
    <scope>NUCLEOTIDE SEQUENCE</scope>
    <source>
        <strain evidence="1">GVMAG-M-3300023179-2</strain>
    </source>
</reference>
<dbReference type="AlphaFoldDB" id="A0A6C0EEL1"/>
<accession>A0A6C0EEL1</accession>
<proteinExistence type="predicted"/>
<protein>
    <submittedName>
        <fullName evidence="1">Uncharacterized protein</fullName>
    </submittedName>
</protein>